<keyword evidence="5" id="KW-0949">S-adenosyl-L-methionine</keyword>
<dbReference type="STRING" id="1144748.KS2013_2164"/>
<feature type="domain" description="CheR-type methyltransferase" evidence="6">
    <location>
        <begin position="5"/>
        <end position="291"/>
    </location>
</feature>
<organism evidence="7 8">
    <name type="scientific">Kangiella sediminilitoris</name>
    <dbReference type="NCBI Taxonomy" id="1144748"/>
    <lineage>
        <taxon>Bacteria</taxon>
        <taxon>Pseudomonadati</taxon>
        <taxon>Pseudomonadota</taxon>
        <taxon>Gammaproteobacteria</taxon>
        <taxon>Kangiellales</taxon>
        <taxon>Kangiellaceae</taxon>
        <taxon>Kangiella</taxon>
    </lineage>
</organism>
<dbReference type="SMART" id="SM00138">
    <property type="entry name" value="MeTrc"/>
    <property type="match status" value="1"/>
</dbReference>
<dbReference type="InterPro" id="IPR022642">
    <property type="entry name" value="CheR_C"/>
</dbReference>
<dbReference type="Gene3D" id="3.40.50.150">
    <property type="entry name" value="Vaccinia Virus protein VP39"/>
    <property type="match status" value="1"/>
</dbReference>
<comment type="catalytic activity">
    <reaction evidence="1">
        <text>L-glutamyl-[protein] + S-adenosyl-L-methionine = [protein]-L-glutamate 5-O-methyl ester + S-adenosyl-L-homocysteine</text>
        <dbReference type="Rhea" id="RHEA:24452"/>
        <dbReference type="Rhea" id="RHEA-COMP:10208"/>
        <dbReference type="Rhea" id="RHEA-COMP:10311"/>
        <dbReference type="ChEBI" id="CHEBI:29973"/>
        <dbReference type="ChEBI" id="CHEBI:57856"/>
        <dbReference type="ChEBI" id="CHEBI:59789"/>
        <dbReference type="ChEBI" id="CHEBI:82795"/>
        <dbReference type="EC" id="2.1.1.80"/>
    </reaction>
</comment>
<gene>
    <name evidence="7" type="ORF">KS2013_2164</name>
</gene>
<protein>
    <recommendedName>
        <fullName evidence="2">protein-glutamate O-methyltransferase</fullName>
        <ecNumber evidence="2">2.1.1.80</ecNumber>
    </recommendedName>
</protein>
<keyword evidence="3" id="KW-0489">Methyltransferase</keyword>
<dbReference type="InterPro" id="IPR029063">
    <property type="entry name" value="SAM-dependent_MTases_sf"/>
</dbReference>
<dbReference type="SUPFAM" id="SSF47757">
    <property type="entry name" value="Chemotaxis receptor methyltransferase CheR, N-terminal domain"/>
    <property type="match status" value="1"/>
</dbReference>
<dbReference type="EMBL" id="CP012418">
    <property type="protein sequence ID" value="AOE50869.1"/>
    <property type="molecule type" value="Genomic_DNA"/>
</dbReference>
<dbReference type="Pfam" id="PF03705">
    <property type="entry name" value="CheR_N"/>
    <property type="match status" value="1"/>
</dbReference>
<dbReference type="EC" id="2.1.1.80" evidence="2"/>
<dbReference type="PROSITE" id="PS50123">
    <property type="entry name" value="CHER"/>
    <property type="match status" value="1"/>
</dbReference>
<evidence type="ECO:0000256" key="3">
    <source>
        <dbReference type="ARBA" id="ARBA00022603"/>
    </source>
</evidence>
<dbReference type="SUPFAM" id="SSF53335">
    <property type="entry name" value="S-adenosyl-L-methionine-dependent methyltransferases"/>
    <property type="match status" value="1"/>
</dbReference>
<reference evidence="8" key="1">
    <citation type="submission" date="2015-08" db="EMBL/GenBank/DDBJ databases">
        <authorList>
            <person name="Kim K.M."/>
        </authorList>
    </citation>
    <scope>NUCLEOTIDE SEQUENCE [LARGE SCALE GENOMIC DNA]</scope>
    <source>
        <strain evidence="8">KCTC 23892</strain>
    </source>
</reference>
<dbReference type="PANTHER" id="PTHR24422">
    <property type="entry name" value="CHEMOTAXIS PROTEIN METHYLTRANSFERASE"/>
    <property type="match status" value="1"/>
</dbReference>
<accession>A0A1B3BDG5</accession>
<evidence type="ECO:0000256" key="4">
    <source>
        <dbReference type="ARBA" id="ARBA00022679"/>
    </source>
</evidence>
<dbReference type="GO" id="GO:0032259">
    <property type="term" value="P:methylation"/>
    <property type="evidence" value="ECO:0007669"/>
    <property type="project" value="UniProtKB-KW"/>
</dbReference>
<evidence type="ECO:0000256" key="2">
    <source>
        <dbReference type="ARBA" id="ARBA00012534"/>
    </source>
</evidence>
<keyword evidence="8" id="KW-1185">Reference proteome</keyword>
<dbReference type="PATRIC" id="fig|1144748.3.peg.2183"/>
<dbReference type="CDD" id="cd02440">
    <property type="entry name" value="AdoMet_MTases"/>
    <property type="match status" value="1"/>
</dbReference>
<dbReference type="InterPro" id="IPR022641">
    <property type="entry name" value="CheR_N"/>
</dbReference>
<dbReference type="PANTHER" id="PTHR24422:SF19">
    <property type="entry name" value="CHEMOTAXIS PROTEIN METHYLTRANSFERASE"/>
    <property type="match status" value="1"/>
</dbReference>
<evidence type="ECO:0000313" key="8">
    <source>
        <dbReference type="Proteomes" id="UP000094147"/>
    </source>
</evidence>
<dbReference type="PRINTS" id="PR00996">
    <property type="entry name" value="CHERMTFRASE"/>
</dbReference>
<dbReference type="RefSeq" id="WP_068993777.1">
    <property type="nucleotide sequence ID" value="NZ_CP012418.1"/>
</dbReference>
<sequence>MRHNSLTHVPDMESGSFKRWQTLIRQYSGIWIPTNRALFLKTSLLRRIRALDLSDYEEYYQKLQDKNWASLEWFQLIDTLTVHETSFFRHKESFDLVQHVCQQKIIQSANANSDCNIQIWSVGCSTGEEPYSLAIALEELSLGSLNEKGLRFFYGITGIDISYPALTVARKAIYDERKIHMIAPEIRERYFNRHDSNHWRIKEKIANRVLFLQSNLSQLAKAPKRNYDVIYCQNVLIYFRPEDRVEILNELVERLIPGGVLILGVGEIINWQHPELVRIDEKNCLAFQRQL</sequence>
<keyword evidence="4" id="KW-0808">Transferase</keyword>
<evidence type="ECO:0000256" key="1">
    <source>
        <dbReference type="ARBA" id="ARBA00001541"/>
    </source>
</evidence>
<dbReference type="Gene3D" id="1.10.155.10">
    <property type="entry name" value="Chemotaxis receptor methyltransferase CheR, N-terminal domain"/>
    <property type="match status" value="1"/>
</dbReference>
<dbReference type="AlphaFoldDB" id="A0A1B3BDG5"/>
<dbReference type="Proteomes" id="UP000094147">
    <property type="component" value="Chromosome"/>
</dbReference>
<proteinExistence type="predicted"/>
<dbReference type="InterPro" id="IPR036804">
    <property type="entry name" value="CheR_N_sf"/>
</dbReference>
<dbReference type="GO" id="GO:0008983">
    <property type="term" value="F:protein-glutamate O-methyltransferase activity"/>
    <property type="evidence" value="ECO:0007669"/>
    <property type="project" value="UniProtKB-EC"/>
</dbReference>
<evidence type="ECO:0000259" key="6">
    <source>
        <dbReference type="PROSITE" id="PS50123"/>
    </source>
</evidence>
<dbReference type="InterPro" id="IPR000780">
    <property type="entry name" value="CheR_MeTrfase"/>
</dbReference>
<dbReference type="Pfam" id="PF01739">
    <property type="entry name" value="CheR"/>
    <property type="match status" value="1"/>
</dbReference>
<evidence type="ECO:0000313" key="7">
    <source>
        <dbReference type="EMBL" id="AOE50869.1"/>
    </source>
</evidence>
<name>A0A1B3BDG5_9GAMM</name>
<dbReference type="InterPro" id="IPR050903">
    <property type="entry name" value="Bact_Chemotaxis_MeTrfase"/>
</dbReference>
<dbReference type="KEGG" id="ksd:KS2013_2164"/>
<evidence type="ECO:0000256" key="5">
    <source>
        <dbReference type="ARBA" id="ARBA00022691"/>
    </source>
</evidence>